<feature type="region of interest" description="Disordered" evidence="5">
    <location>
        <begin position="1"/>
        <end position="24"/>
    </location>
</feature>
<evidence type="ECO:0000256" key="3">
    <source>
        <dbReference type="ARBA" id="ARBA00048267"/>
    </source>
</evidence>
<dbReference type="InterPro" id="IPR035909">
    <property type="entry name" value="CheB_C"/>
</dbReference>
<reference evidence="8" key="1">
    <citation type="journal article" date="2019" name="Int. J. Syst. Evol. Microbiol.">
        <title>The Global Catalogue of Microorganisms (GCM) 10K type strain sequencing project: providing services to taxonomists for standard genome sequencing and annotation.</title>
        <authorList>
            <consortium name="The Broad Institute Genomics Platform"/>
            <consortium name="The Broad Institute Genome Sequencing Center for Infectious Disease"/>
            <person name="Wu L."/>
            <person name="Ma J."/>
        </authorList>
    </citation>
    <scope>NUCLEOTIDE SEQUENCE [LARGE SCALE GENOMIC DNA]</scope>
    <source>
        <strain evidence="8">JCM 17979</strain>
    </source>
</reference>
<dbReference type="PANTHER" id="PTHR42872">
    <property type="entry name" value="PROTEIN-GLUTAMATE METHYLESTERASE/PROTEIN-GLUTAMINE GLUTAMINASE"/>
    <property type="match status" value="1"/>
</dbReference>
<evidence type="ECO:0000259" key="6">
    <source>
        <dbReference type="PROSITE" id="PS50122"/>
    </source>
</evidence>
<dbReference type="Pfam" id="PF01339">
    <property type="entry name" value="CheB_methylest"/>
    <property type="match status" value="1"/>
</dbReference>
<evidence type="ECO:0000256" key="2">
    <source>
        <dbReference type="ARBA" id="ARBA00039140"/>
    </source>
</evidence>
<evidence type="ECO:0000256" key="5">
    <source>
        <dbReference type="SAM" id="MobiDB-lite"/>
    </source>
</evidence>
<feature type="domain" description="CheB-type methylesterase" evidence="6">
    <location>
        <begin position="25"/>
        <end position="216"/>
    </location>
</feature>
<dbReference type="Gene3D" id="3.40.50.180">
    <property type="entry name" value="Methylesterase CheB, C-terminal domain"/>
    <property type="match status" value="1"/>
</dbReference>
<organism evidence="7 8">
    <name type="scientific">Actinomycetospora chlora</name>
    <dbReference type="NCBI Taxonomy" id="663608"/>
    <lineage>
        <taxon>Bacteria</taxon>
        <taxon>Bacillati</taxon>
        <taxon>Actinomycetota</taxon>
        <taxon>Actinomycetes</taxon>
        <taxon>Pseudonocardiales</taxon>
        <taxon>Pseudonocardiaceae</taxon>
        <taxon>Actinomycetospora</taxon>
    </lineage>
</organism>
<evidence type="ECO:0000256" key="4">
    <source>
        <dbReference type="PROSITE-ProRule" id="PRU00050"/>
    </source>
</evidence>
<comment type="caution">
    <text evidence="7">The sequence shown here is derived from an EMBL/GenBank/DDBJ whole genome shotgun (WGS) entry which is preliminary data.</text>
</comment>
<gene>
    <name evidence="7" type="ORF">GCM10023200_27180</name>
</gene>
<feature type="active site" evidence="4">
    <location>
        <position position="157"/>
    </location>
</feature>
<dbReference type="CDD" id="cd16433">
    <property type="entry name" value="CheB"/>
    <property type="match status" value="1"/>
</dbReference>
<dbReference type="InterPro" id="IPR000673">
    <property type="entry name" value="Sig_transdc_resp-reg_Me-estase"/>
</dbReference>
<dbReference type="Proteomes" id="UP001500928">
    <property type="component" value="Unassembled WGS sequence"/>
</dbReference>
<dbReference type="PROSITE" id="PS50122">
    <property type="entry name" value="CHEB"/>
    <property type="match status" value="1"/>
</dbReference>
<dbReference type="SUPFAM" id="SSF52738">
    <property type="entry name" value="Methylesterase CheB, C-terminal domain"/>
    <property type="match status" value="1"/>
</dbReference>
<evidence type="ECO:0000313" key="7">
    <source>
        <dbReference type="EMBL" id="GAA4790703.1"/>
    </source>
</evidence>
<keyword evidence="4" id="KW-0145">Chemotaxis</keyword>
<dbReference type="EMBL" id="BAABHO010000019">
    <property type="protein sequence ID" value="GAA4790703.1"/>
    <property type="molecule type" value="Genomic_DNA"/>
</dbReference>
<sequence length="223" mass="22251">MDVSDAGRAGMTEPAVLGTGGPSPPDTRAPVVALVGSAGGLDAVVEVLEPLPLAFAASVVVLLHQAPTAEGVLAHVLGRRCHRPVRAIRSGELLRPGPVLVVPPGRHALATAEGTIVLVASGGPPPYRPSADLLLTTLAVTAGSRVVAVVLSGRGNDGATGAVAVHDLGGTVLATDRASSAYFAMPEAAIGRDDAVDLVLPVTRIAAVLVDLVGPAPARGRAR</sequence>
<comment type="catalytic activity">
    <reaction evidence="3">
        <text>[protein]-L-glutamate 5-O-methyl ester + H2O = L-glutamyl-[protein] + methanol + H(+)</text>
        <dbReference type="Rhea" id="RHEA:23236"/>
        <dbReference type="Rhea" id="RHEA-COMP:10208"/>
        <dbReference type="Rhea" id="RHEA-COMP:10311"/>
        <dbReference type="ChEBI" id="CHEBI:15377"/>
        <dbReference type="ChEBI" id="CHEBI:15378"/>
        <dbReference type="ChEBI" id="CHEBI:17790"/>
        <dbReference type="ChEBI" id="CHEBI:29973"/>
        <dbReference type="ChEBI" id="CHEBI:82795"/>
        <dbReference type="EC" id="3.1.1.61"/>
    </reaction>
</comment>
<accession>A0ABP9B6K9</accession>
<feature type="active site" evidence="4">
    <location>
        <position position="37"/>
    </location>
</feature>
<dbReference type="EC" id="3.1.1.61" evidence="2"/>
<keyword evidence="1 4" id="KW-0378">Hydrolase</keyword>
<proteinExistence type="predicted"/>
<name>A0ABP9B6K9_9PSEU</name>
<evidence type="ECO:0000256" key="1">
    <source>
        <dbReference type="ARBA" id="ARBA00022801"/>
    </source>
</evidence>
<protein>
    <recommendedName>
        <fullName evidence="2">protein-glutamate methylesterase</fullName>
        <ecNumber evidence="2">3.1.1.61</ecNumber>
    </recommendedName>
</protein>
<feature type="active site" evidence="4">
    <location>
        <position position="64"/>
    </location>
</feature>
<evidence type="ECO:0000313" key="8">
    <source>
        <dbReference type="Proteomes" id="UP001500928"/>
    </source>
</evidence>
<dbReference type="PANTHER" id="PTHR42872:SF6">
    <property type="entry name" value="PROTEIN-GLUTAMATE METHYLESTERASE_PROTEIN-GLUTAMINE GLUTAMINASE"/>
    <property type="match status" value="1"/>
</dbReference>
<keyword evidence="8" id="KW-1185">Reference proteome</keyword>